<keyword evidence="3" id="KW-0067">ATP-binding</keyword>
<dbReference type="InterPro" id="IPR027417">
    <property type="entry name" value="P-loop_NTPase"/>
</dbReference>
<dbReference type="InterPro" id="IPR041546">
    <property type="entry name" value="ClpA/ClpB_AAA_lid"/>
</dbReference>
<dbReference type="InterPro" id="IPR019489">
    <property type="entry name" value="Clp_ATPase_C"/>
</dbReference>
<feature type="domain" description="Clp R" evidence="6">
    <location>
        <begin position="2"/>
        <end position="150"/>
    </location>
</feature>
<dbReference type="PROSITE" id="PS50151">
    <property type="entry name" value="UVR"/>
    <property type="match status" value="1"/>
</dbReference>
<dbReference type="Pfam" id="PF00004">
    <property type="entry name" value="AAA"/>
    <property type="match status" value="1"/>
</dbReference>
<evidence type="ECO:0000256" key="3">
    <source>
        <dbReference type="ARBA" id="ARBA00022840"/>
    </source>
</evidence>
<dbReference type="GO" id="GO:0034605">
    <property type="term" value="P:cellular response to heat"/>
    <property type="evidence" value="ECO:0007669"/>
    <property type="project" value="TreeGrafter"/>
</dbReference>
<organism evidence="7">
    <name type="scientific">marine sediment metagenome</name>
    <dbReference type="NCBI Taxonomy" id="412755"/>
    <lineage>
        <taxon>unclassified sequences</taxon>
        <taxon>metagenomes</taxon>
        <taxon>ecological metagenomes</taxon>
    </lineage>
</organism>
<dbReference type="GO" id="GO:0016887">
    <property type="term" value="F:ATP hydrolysis activity"/>
    <property type="evidence" value="ECO:0007669"/>
    <property type="project" value="InterPro"/>
</dbReference>
<feature type="domain" description="UVR" evidence="5">
    <location>
        <begin position="417"/>
        <end position="452"/>
    </location>
</feature>
<name>A0A0F9R2L6_9ZZZZ</name>
<dbReference type="EMBL" id="LAZR01001094">
    <property type="protein sequence ID" value="KKN50820.1"/>
    <property type="molecule type" value="Genomic_DNA"/>
</dbReference>
<dbReference type="GO" id="GO:0005737">
    <property type="term" value="C:cytoplasm"/>
    <property type="evidence" value="ECO:0007669"/>
    <property type="project" value="TreeGrafter"/>
</dbReference>
<dbReference type="CDD" id="cd19499">
    <property type="entry name" value="RecA-like_ClpB_Hsp104-like"/>
    <property type="match status" value="1"/>
</dbReference>
<evidence type="ECO:0000313" key="7">
    <source>
        <dbReference type="EMBL" id="KKN50820.1"/>
    </source>
</evidence>
<dbReference type="SUPFAM" id="SSF52540">
    <property type="entry name" value="P-loop containing nucleoside triphosphate hydrolases"/>
    <property type="match status" value="2"/>
</dbReference>
<dbReference type="Pfam" id="PF10431">
    <property type="entry name" value="ClpB_D2-small"/>
    <property type="match status" value="1"/>
</dbReference>
<dbReference type="InterPro" id="IPR001943">
    <property type="entry name" value="UVR_dom"/>
</dbReference>
<dbReference type="PROSITE" id="PS00870">
    <property type="entry name" value="CLPAB_1"/>
    <property type="match status" value="1"/>
</dbReference>
<dbReference type="FunFam" id="3.40.50.300:FF:000010">
    <property type="entry name" value="Chaperone clpB 1, putative"/>
    <property type="match status" value="1"/>
</dbReference>
<evidence type="ECO:0008006" key="8">
    <source>
        <dbReference type="Google" id="ProtNLM"/>
    </source>
</evidence>
<keyword evidence="2" id="KW-0547">Nucleotide-binding</keyword>
<gene>
    <name evidence="7" type="ORF">LCGC14_0629020</name>
</gene>
<dbReference type="SMART" id="SM01086">
    <property type="entry name" value="ClpB_D2-small"/>
    <property type="match status" value="1"/>
</dbReference>
<dbReference type="InterPro" id="IPR004176">
    <property type="entry name" value="Clp_R_N"/>
</dbReference>
<sequence length="814" mass="90654">MFENYSQKAQEILTMAQQILVSNNQNQLGTEHLLMALLSDDQSTVAKIFKILGVDIDKAKIKTNQVIDLSKKKGTAPQSGVAQVFITPNVQQVFTIAEQAAKEMGDTHVGTEHLLLGIARSGAGSGAVVLGELGLNAGDVEKAINQLKGSEDLGGEESVSLLKKYGQNLTEMASDGELDPVVGRDNEINRVIQILSRRTKNNPVLVGDPGVGKTAIIEGLAQKIVDKEVPELLKDKEVINLQMGTLVAGTKFRGEFEDRLKGILDEVKKRKGEIILFIDELHTVVGAGAAEGAIDASNMMKPMLARGQLQVVGATTIDEYRKHIEKDAALERRFQPINVDEPSIEDTIKILQVLRPKYEEHHHVKVSDEALSSAAKLSKRYISDRFLPDKAVDLMDEAASKLRLESINLPPALLKTEHKIKELTEDGKKAADERDFEKAAKVREEVETIQKGFKEKKEKWLAEKGIPKDAIIKEEHIADIVSRWTGIPVSRMLKTESEKLVRMEEALHERVIGQGQAVKVVSEAVRRTRAGLKDPNRPIGSFIFLGQTGVGKTELSKALAEFMFDDENAMIRIDMSEYQEKHTTSRLIGAPPGYVGYDKGGQLTEAVRRRPYSIILLDEIEKAHPDVFNLLLQILEDGRLTDNHGHSVDFKNTVIIMTSNLGARDLQKTSLGFGETGGTLKYEDVKKKVLSELKRAFRPELLNRIDEIVVFHPLEQEQLTKIVDLLLTKLHKALEEKNIELEIAEDVKKLIVEDGYSPEYGARPLRRSIQQFLENPLSLQIIEGKFKTGDKVKAIRQKDKVVFEHVNKKTPVKS</sequence>
<evidence type="ECO:0000256" key="1">
    <source>
        <dbReference type="ARBA" id="ARBA00022737"/>
    </source>
</evidence>
<dbReference type="InterPro" id="IPR001270">
    <property type="entry name" value="ClpA/B"/>
</dbReference>
<dbReference type="Pfam" id="PF02861">
    <property type="entry name" value="Clp_N"/>
    <property type="match status" value="1"/>
</dbReference>
<protein>
    <recommendedName>
        <fullName evidence="8">Clp R domain-containing protein</fullName>
    </recommendedName>
</protein>
<comment type="caution">
    <text evidence="7">The sequence shown here is derived from an EMBL/GenBank/DDBJ whole genome shotgun (WGS) entry which is preliminary data.</text>
</comment>
<dbReference type="Pfam" id="PF17871">
    <property type="entry name" value="AAA_lid_9"/>
    <property type="match status" value="1"/>
</dbReference>
<reference evidence="7" key="1">
    <citation type="journal article" date="2015" name="Nature">
        <title>Complex archaea that bridge the gap between prokaryotes and eukaryotes.</title>
        <authorList>
            <person name="Spang A."/>
            <person name="Saw J.H."/>
            <person name="Jorgensen S.L."/>
            <person name="Zaremba-Niedzwiedzka K."/>
            <person name="Martijn J."/>
            <person name="Lind A.E."/>
            <person name="van Eijk R."/>
            <person name="Schleper C."/>
            <person name="Guy L."/>
            <person name="Ettema T.J."/>
        </authorList>
    </citation>
    <scope>NUCLEOTIDE SEQUENCE</scope>
</reference>
<dbReference type="PANTHER" id="PTHR11638">
    <property type="entry name" value="ATP-DEPENDENT CLP PROTEASE"/>
    <property type="match status" value="1"/>
</dbReference>
<keyword evidence="1" id="KW-0677">Repeat</keyword>
<dbReference type="Pfam" id="PF07724">
    <property type="entry name" value="AAA_2"/>
    <property type="match status" value="1"/>
</dbReference>
<evidence type="ECO:0000256" key="2">
    <source>
        <dbReference type="ARBA" id="ARBA00022741"/>
    </source>
</evidence>
<dbReference type="InterPro" id="IPR028299">
    <property type="entry name" value="ClpA/B_CS2"/>
</dbReference>
<proteinExistence type="predicted"/>
<accession>A0A0F9R2L6</accession>
<dbReference type="Gene3D" id="1.10.8.60">
    <property type="match status" value="2"/>
</dbReference>
<dbReference type="PROSITE" id="PS00871">
    <property type="entry name" value="CLPAB_2"/>
    <property type="match status" value="1"/>
</dbReference>
<evidence type="ECO:0000256" key="4">
    <source>
        <dbReference type="ARBA" id="ARBA00023186"/>
    </source>
</evidence>
<dbReference type="Gene3D" id="4.10.860.10">
    <property type="entry name" value="UVR domain"/>
    <property type="match status" value="1"/>
</dbReference>
<dbReference type="GO" id="GO:0005524">
    <property type="term" value="F:ATP binding"/>
    <property type="evidence" value="ECO:0007669"/>
    <property type="project" value="UniProtKB-KW"/>
</dbReference>
<evidence type="ECO:0000259" key="5">
    <source>
        <dbReference type="PROSITE" id="PS50151"/>
    </source>
</evidence>
<dbReference type="InterPro" id="IPR036628">
    <property type="entry name" value="Clp_N_dom_sf"/>
</dbReference>
<dbReference type="InterPro" id="IPR018368">
    <property type="entry name" value="ClpA/B_CS1"/>
</dbReference>
<dbReference type="FunFam" id="3.40.50.300:FF:000025">
    <property type="entry name" value="ATP-dependent Clp protease subunit"/>
    <property type="match status" value="1"/>
</dbReference>
<keyword evidence="4" id="KW-0143">Chaperone</keyword>
<dbReference type="Gene3D" id="3.40.50.300">
    <property type="entry name" value="P-loop containing nucleotide triphosphate hydrolases"/>
    <property type="match status" value="2"/>
</dbReference>
<dbReference type="InterPro" id="IPR003959">
    <property type="entry name" value="ATPase_AAA_core"/>
</dbReference>
<dbReference type="CDD" id="cd00009">
    <property type="entry name" value="AAA"/>
    <property type="match status" value="1"/>
</dbReference>
<dbReference type="PANTHER" id="PTHR11638:SF18">
    <property type="entry name" value="HEAT SHOCK PROTEIN 104"/>
    <property type="match status" value="1"/>
</dbReference>
<dbReference type="SMART" id="SM00382">
    <property type="entry name" value="AAA"/>
    <property type="match status" value="2"/>
</dbReference>
<dbReference type="SUPFAM" id="SSF81923">
    <property type="entry name" value="Double Clp-N motif"/>
    <property type="match status" value="1"/>
</dbReference>
<dbReference type="InterPro" id="IPR003593">
    <property type="entry name" value="AAA+_ATPase"/>
</dbReference>
<dbReference type="Gene3D" id="1.10.1780.10">
    <property type="entry name" value="Clp, N-terminal domain"/>
    <property type="match status" value="1"/>
</dbReference>
<dbReference type="PROSITE" id="PS51903">
    <property type="entry name" value="CLP_R"/>
    <property type="match status" value="1"/>
</dbReference>
<dbReference type="PRINTS" id="PR00300">
    <property type="entry name" value="CLPPROTEASEA"/>
</dbReference>
<dbReference type="AlphaFoldDB" id="A0A0F9R2L6"/>
<dbReference type="InterPro" id="IPR050130">
    <property type="entry name" value="ClpA_ClpB"/>
</dbReference>
<evidence type="ECO:0000259" key="6">
    <source>
        <dbReference type="PROSITE" id="PS51903"/>
    </source>
</evidence>